<organism evidence="1">
    <name type="scientific">Candidatus Methanogaster sp. ANME-2c ERB4</name>
    <dbReference type="NCBI Taxonomy" id="2759911"/>
    <lineage>
        <taxon>Archaea</taxon>
        <taxon>Methanobacteriati</taxon>
        <taxon>Methanobacteriota</taxon>
        <taxon>Stenosarchaea group</taxon>
        <taxon>Methanomicrobia</taxon>
        <taxon>Methanosarcinales</taxon>
        <taxon>ANME-2 cluster</taxon>
        <taxon>Candidatus Methanogasteraceae</taxon>
        <taxon>Candidatus Methanogaster</taxon>
    </lineage>
</organism>
<evidence type="ECO:0000313" key="1">
    <source>
        <dbReference type="EMBL" id="QNO47164.1"/>
    </source>
</evidence>
<protein>
    <submittedName>
        <fullName evidence="1">Uncharacterized protein</fullName>
    </submittedName>
</protein>
<name>A0A7G9YGN0_9EURY</name>
<proteinExistence type="predicted"/>
<sequence>MVKFKYYACSDHSYMMQRDPHDKHMVLLSACHSGYVEKSHNNDRLNRDRGDT</sequence>
<reference evidence="1" key="1">
    <citation type="submission" date="2020-06" db="EMBL/GenBank/DDBJ databases">
        <title>Unique genomic features of the anaerobic methanotrophic archaea.</title>
        <authorList>
            <person name="Chadwick G.L."/>
            <person name="Skennerton C.T."/>
            <person name="Laso-Perez R."/>
            <person name="Leu A.O."/>
            <person name="Speth D.R."/>
            <person name="Yu H."/>
            <person name="Morgan-Lang C."/>
            <person name="Hatzenpichler R."/>
            <person name="Goudeau D."/>
            <person name="Malmstrom R."/>
            <person name="Brazelton W.J."/>
            <person name="Woyke T."/>
            <person name="Hallam S.J."/>
            <person name="Tyson G.W."/>
            <person name="Wegener G."/>
            <person name="Boetius A."/>
            <person name="Orphan V."/>
        </authorList>
    </citation>
    <scope>NUCLEOTIDE SEQUENCE</scope>
</reference>
<dbReference type="AlphaFoldDB" id="A0A7G9YGN0"/>
<dbReference type="EMBL" id="MT631243">
    <property type="protein sequence ID" value="QNO47164.1"/>
    <property type="molecule type" value="Genomic_DNA"/>
</dbReference>
<gene>
    <name evidence="1" type="ORF">FLPJBPEJ_00008</name>
</gene>
<accession>A0A7G9YGN0</accession>